<evidence type="ECO:0000256" key="2">
    <source>
        <dbReference type="ARBA" id="ARBA00022679"/>
    </source>
</evidence>
<evidence type="ECO:0000259" key="9">
    <source>
        <dbReference type="PROSITE" id="PS50011"/>
    </source>
</evidence>
<evidence type="ECO:0000256" key="6">
    <source>
        <dbReference type="PROSITE-ProRule" id="PRU10141"/>
    </source>
</evidence>
<dbReference type="Gene3D" id="3.30.200.20">
    <property type="entry name" value="Phosphorylase Kinase, domain 1"/>
    <property type="match status" value="1"/>
</dbReference>
<evidence type="ECO:0000256" key="7">
    <source>
        <dbReference type="RuleBase" id="RU000304"/>
    </source>
</evidence>
<dbReference type="InterPro" id="IPR050494">
    <property type="entry name" value="Ser_Thr_dual-spec_kinase"/>
</dbReference>
<dbReference type="GO" id="GO:0004713">
    <property type="term" value="F:protein tyrosine kinase activity"/>
    <property type="evidence" value="ECO:0007669"/>
    <property type="project" value="TreeGrafter"/>
</dbReference>
<protein>
    <recommendedName>
        <fullName evidence="9">Protein kinase domain-containing protein</fullName>
    </recommendedName>
</protein>
<dbReference type="GO" id="GO:0042771">
    <property type="term" value="P:intrinsic apoptotic signaling pathway in response to DNA damage by p53 class mediator"/>
    <property type="evidence" value="ECO:0007669"/>
    <property type="project" value="TreeGrafter"/>
</dbReference>
<dbReference type="Proteomes" id="UP000694548">
    <property type="component" value="Unassembled WGS sequence"/>
</dbReference>
<dbReference type="GO" id="GO:0045944">
    <property type="term" value="P:positive regulation of transcription by RNA polymerase II"/>
    <property type="evidence" value="ECO:0007669"/>
    <property type="project" value="TreeGrafter"/>
</dbReference>
<keyword evidence="5 6" id="KW-0067">ATP-binding</keyword>
<dbReference type="PROSITE" id="PS00107">
    <property type="entry name" value="PROTEIN_KINASE_ATP"/>
    <property type="match status" value="1"/>
</dbReference>
<dbReference type="SMART" id="SM00220">
    <property type="entry name" value="S_TKc"/>
    <property type="match status" value="1"/>
</dbReference>
<dbReference type="InterPro" id="IPR017441">
    <property type="entry name" value="Protein_kinase_ATP_BS"/>
</dbReference>
<evidence type="ECO:0000256" key="8">
    <source>
        <dbReference type="SAM" id="MobiDB-lite"/>
    </source>
</evidence>
<evidence type="ECO:0000256" key="5">
    <source>
        <dbReference type="ARBA" id="ARBA00022840"/>
    </source>
</evidence>
<keyword evidence="2" id="KW-0808">Transferase</keyword>
<dbReference type="GeneTree" id="ENSGT00940000164472"/>
<accession>A0A8C6LSL8</accession>
<reference evidence="10" key="1">
    <citation type="submission" date="2025-08" db="UniProtKB">
        <authorList>
            <consortium name="Ensembl"/>
        </authorList>
    </citation>
    <scope>IDENTIFICATION</scope>
</reference>
<dbReference type="PROSITE" id="PS00108">
    <property type="entry name" value="PROTEIN_KINASE_ST"/>
    <property type="match status" value="1"/>
</dbReference>
<feature type="compositionally biased region" description="Basic and acidic residues" evidence="8">
    <location>
        <begin position="47"/>
        <end position="61"/>
    </location>
</feature>
<feature type="region of interest" description="Disordered" evidence="8">
    <location>
        <begin position="40"/>
        <end position="61"/>
    </location>
</feature>
<dbReference type="PANTHER" id="PTHR24058">
    <property type="entry name" value="DUAL SPECIFICITY PROTEIN KINASE"/>
    <property type="match status" value="1"/>
</dbReference>
<feature type="domain" description="Protein kinase" evidence="9">
    <location>
        <begin position="86"/>
        <end position="366"/>
    </location>
</feature>
<evidence type="ECO:0000313" key="10">
    <source>
        <dbReference type="Ensembl" id="ENSNFUP00015023481.1"/>
    </source>
</evidence>
<evidence type="ECO:0000256" key="4">
    <source>
        <dbReference type="ARBA" id="ARBA00022777"/>
    </source>
</evidence>
<sequence>MEHLKNASDKSYVRDALGIMKVVLPGYEFSGNMLSEQLDLDSLQPDKVTERETDDPDMKHISSTEKGNLSLNFTPGMTIKGNANNYILEKILGSGAFGLVARCRIEGTMKYVALKIMAESDKREFLNEVQILESLNKSSRYNTCFIRLNDSFVYRNFLCQELELLDENLLGFSEKRGATFKVAEIRAIAQQMLEALSALKHLGVTHTDIKPDNVMLVNHKAQPFRVKLIDFGLARKTGCLPQEGNLEVLAFRAPEITLGLPRDEAIDTWSLGCLLSFMFLNCIVFPRENKYDNLRMIVKLLGKVRERADPAYDDLTSLDDLFFSQNTSNSTENEDIHVFLDLVKRLLAVDPDKRILPADALKHPFITMEHLKNASDKSYVRDALRIMKVVRPGNLSPDSERETTKLPPTPKTYQVVY</sequence>
<dbReference type="InterPro" id="IPR011009">
    <property type="entry name" value="Kinase-like_dom_sf"/>
</dbReference>
<name>A0A8C6LSL8_NOTFU</name>
<dbReference type="Ensembl" id="ENSNFUT00015024558.1">
    <property type="protein sequence ID" value="ENSNFUP00015023481.1"/>
    <property type="gene ID" value="ENSNFUG00015011284.1"/>
</dbReference>
<dbReference type="Pfam" id="PF00069">
    <property type="entry name" value="Pkinase"/>
    <property type="match status" value="1"/>
</dbReference>
<reference evidence="10" key="2">
    <citation type="submission" date="2025-09" db="UniProtKB">
        <authorList>
            <consortium name="Ensembl"/>
        </authorList>
    </citation>
    <scope>IDENTIFICATION</scope>
</reference>
<comment type="similarity">
    <text evidence="7">Belongs to the protein kinase superfamily.</text>
</comment>
<proteinExistence type="inferred from homology"/>
<dbReference type="GO" id="GO:0005737">
    <property type="term" value="C:cytoplasm"/>
    <property type="evidence" value="ECO:0007669"/>
    <property type="project" value="TreeGrafter"/>
</dbReference>
<dbReference type="GO" id="GO:0007224">
    <property type="term" value="P:smoothened signaling pathway"/>
    <property type="evidence" value="ECO:0007669"/>
    <property type="project" value="TreeGrafter"/>
</dbReference>
<dbReference type="AlphaFoldDB" id="A0A8C6LSL8"/>
<organism evidence="10 11">
    <name type="scientific">Nothobranchius furzeri</name>
    <name type="common">Turquoise killifish</name>
    <dbReference type="NCBI Taxonomy" id="105023"/>
    <lineage>
        <taxon>Eukaryota</taxon>
        <taxon>Metazoa</taxon>
        <taxon>Chordata</taxon>
        <taxon>Craniata</taxon>
        <taxon>Vertebrata</taxon>
        <taxon>Euteleostomi</taxon>
        <taxon>Actinopterygii</taxon>
        <taxon>Neopterygii</taxon>
        <taxon>Teleostei</taxon>
        <taxon>Neoteleostei</taxon>
        <taxon>Acanthomorphata</taxon>
        <taxon>Ovalentaria</taxon>
        <taxon>Atherinomorphae</taxon>
        <taxon>Cyprinodontiformes</taxon>
        <taxon>Nothobranchiidae</taxon>
        <taxon>Nothobranchius</taxon>
    </lineage>
</organism>
<keyword evidence="3 6" id="KW-0547">Nucleotide-binding</keyword>
<dbReference type="GO" id="GO:0004674">
    <property type="term" value="F:protein serine/threonine kinase activity"/>
    <property type="evidence" value="ECO:0007669"/>
    <property type="project" value="UniProtKB-KW"/>
</dbReference>
<dbReference type="Gene3D" id="1.10.510.10">
    <property type="entry name" value="Transferase(Phosphotransferase) domain 1"/>
    <property type="match status" value="1"/>
</dbReference>
<dbReference type="GO" id="GO:0003713">
    <property type="term" value="F:transcription coactivator activity"/>
    <property type="evidence" value="ECO:0007669"/>
    <property type="project" value="TreeGrafter"/>
</dbReference>
<dbReference type="InterPro" id="IPR000719">
    <property type="entry name" value="Prot_kinase_dom"/>
</dbReference>
<feature type="binding site" evidence="6">
    <location>
        <position position="115"/>
    </location>
    <ligand>
        <name>ATP</name>
        <dbReference type="ChEBI" id="CHEBI:30616"/>
    </ligand>
</feature>
<keyword evidence="1 7" id="KW-0723">Serine/threonine-protein kinase</keyword>
<dbReference type="GO" id="GO:0046332">
    <property type="term" value="F:SMAD binding"/>
    <property type="evidence" value="ECO:0007669"/>
    <property type="project" value="TreeGrafter"/>
</dbReference>
<dbReference type="PROSITE" id="PS50011">
    <property type="entry name" value="PROTEIN_KINASE_DOM"/>
    <property type="match status" value="1"/>
</dbReference>
<dbReference type="GO" id="GO:0016605">
    <property type="term" value="C:PML body"/>
    <property type="evidence" value="ECO:0007669"/>
    <property type="project" value="TreeGrafter"/>
</dbReference>
<keyword evidence="11" id="KW-1185">Reference proteome</keyword>
<dbReference type="SUPFAM" id="SSF56112">
    <property type="entry name" value="Protein kinase-like (PK-like)"/>
    <property type="match status" value="1"/>
</dbReference>
<dbReference type="PANTHER" id="PTHR24058:SF53">
    <property type="entry name" value="HOMEODOMAIN-INTERACTING PROTEIN KINASE 2"/>
    <property type="match status" value="1"/>
</dbReference>
<dbReference type="InterPro" id="IPR008271">
    <property type="entry name" value="Ser/Thr_kinase_AS"/>
</dbReference>
<evidence type="ECO:0000256" key="1">
    <source>
        <dbReference type="ARBA" id="ARBA00022527"/>
    </source>
</evidence>
<evidence type="ECO:0000256" key="3">
    <source>
        <dbReference type="ARBA" id="ARBA00022741"/>
    </source>
</evidence>
<dbReference type="GO" id="GO:0003714">
    <property type="term" value="F:transcription corepressor activity"/>
    <property type="evidence" value="ECO:0007669"/>
    <property type="project" value="TreeGrafter"/>
</dbReference>
<evidence type="ECO:0000313" key="11">
    <source>
        <dbReference type="Proteomes" id="UP000694548"/>
    </source>
</evidence>
<keyword evidence="4" id="KW-0418">Kinase</keyword>
<dbReference type="GO" id="GO:0005524">
    <property type="term" value="F:ATP binding"/>
    <property type="evidence" value="ECO:0007669"/>
    <property type="project" value="UniProtKB-UniRule"/>
</dbReference>